<name>A0A934SDI5_9BACT</name>
<accession>A0A934SDI5</accession>
<keyword evidence="1" id="KW-0472">Membrane</keyword>
<dbReference type="EMBL" id="JAENIJ010000036">
    <property type="protein sequence ID" value="MBK1884142.1"/>
    <property type="molecule type" value="Genomic_DNA"/>
</dbReference>
<keyword evidence="1" id="KW-1133">Transmembrane helix</keyword>
<keyword evidence="3" id="KW-1185">Reference proteome</keyword>
<feature type="transmembrane region" description="Helical" evidence="1">
    <location>
        <begin position="55"/>
        <end position="77"/>
    </location>
</feature>
<evidence type="ECO:0000313" key="3">
    <source>
        <dbReference type="Proteomes" id="UP000603141"/>
    </source>
</evidence>
<keyword evidence="1" id="KW-0812">Transmembrane</keyword>
<protein>
    <submittedName>
        <fullName evidence="2">Uncharacterized protein</fullName>
    </submittedName>
</protein>
<evidence type="ECO:0000313" key="2">
    <source>
        <dbReference type="EMBL" id="MBK1884142.1"/>
    </source>
</evidence>
<feature type="transmembrane region" description="Helical" evidence="1">
    <location>
        <begin position="28"/>
        <end position="49"/>
    </location>
</feature>
<gene>
    <name evidence="2" type="ORF">JIN85_17105</name>
</gene>
<reference evidence="2" key="1">
    <citation type="submission" date="2021-01" db="EMBL/GenBank/DDBJ databases">
        <title>Modified the classification status of verrucomicrobia.</title>
        <authorList>
            <person name="Feng X."/>
        </authorList>
    </citation>
    <scope>NUCLEOTIDE SEQUENCE</scope>
    <source>
        <strain evidence="2">KCTC 22041</strain>
    </source>
</reference>
<proteinExistence type="predicted"/>
<sequence length="86" mass="8891">MHAIHTIVEFSALAQISIPEGFKSIMTLLRAFAALLAVAALIYAGVTFATGRVEASLWGIIAAGILGLSVALVKVIFDGTGDTLGF</sequence>
<dbReference type="Proteomes" id="UP000603141">
    <property type="component" value="Unassembled WGS sequence"/>
</dbReference>
<dbReference type="AlphaFoldDB" id="A0A934SDI5"/>
<organism evidence="2 3">
    <name type="scientific">Luteolibacter pohnpeiensis</name>
    <dbReference type="NCBI Taxonomy" id="454153"/>
    <lineage>
        <taxon>Bacteria</taxon>
        <taxon>Pseudomonadati</taxon>
        <taxon>Verrucomicrobiota</taxon>
        <taxon>Verrucomicrobiia</taxon>
        <taxon>Verrucomicrobiales</taxon>
        <taxon>Verrucomicrobiaceae</taxon>
        <taxon>Luteolibacter</taxon>
    </lineage>
</organism>
<comment type="caution">
    <text evidence="2">The sequence shown here is derived from an EMBL/GenBank/DDBJ whole genome shotgun (WGS) entry which is preliminary data.</text>
</comment>
<evidence type="ECO:0000256" key="1">
    <source>
        <dbReference type="SAM" id="Phobius"/>
    </source>
</evidence>
<dbReference type="RefSeq" id="WP_200273056.1">
    <property type="nucleotide sequence ID" value="NZ_JAENIJ010000036.1"/>
</dbReference>